<dbReference type="RefSeq" id="WP_155303045.1">
    <property type="nucleotide sequence ID" value="NZ_AP021875.1"/>
</dbReference>
<dbReference type="PANTHER" id="PTHR13061">
    <property type="entry name" value="DYNACTIN SUBUNIT P25"/>
    <property type="match status" value="1"/>
</dbReference>
<evidence type="ECO:0000313" key="1">
    <source>
        <dbReference type="EMBL" id="BBO73981.1"/>
    </source>
</evidence>
<name>A0A5K7Z364_9BACT</name>
<dbReference type="Pfam" id="PF00132">
    <property type="entry name" value="Hexapep"/>
    <property type="match status" value="2"/>
</dbReference>
<dbReference type="SUPFAM" id="SSF51161">
    <property type="entry name" value="Trimeric LpxA-like enzymes"/>
    <property type="match status" value="1"/>
</dbReference>
<dbReference type="Proteomes" id="UP000427769">
    <property type="component" value="Chromosome"/>
</dbReference>
<dbReference type="Gene3D" id="2.160.10.10">
    <property type="entry name" value="Hexapeptide repeat proteins"/>
    <property type="match status" value="1"/>
</dbReference>
<organism evidence="1 2">
    <name type="scientific">Desulfosarcina widdelii</name>
    <dbReference type="NCBI Taxonomy" id="947919"/>
    <lineage>
        <taxon>Bacteria</taxon>
        <taxon>Pseudomonadati</taxon>
        <taxon>Thermodesulfobacteriota</taxon>
        <taxon>Desulfobacteria</taxon>
        <taxon>Desulfobacterales</taxon>
        <taxon>Desulfosarcinaceae</taxon>
        <taxon>Desulfosarcina</taxon>
    </lineage>
</organism>
<dbReference type="InterPro" id="IPR047324">
    <property type="entry name" value="LbH_gamma_CA-like"/>
</dbReference>
<dbReference type="InterPro" id="IPR001451">
    <property type="entry name" value="Hexapep"/>
</dbReference>
<dbReference type="AlphaFoldDB" id="A0A5K7Z364"/>
<proteinExistence type="predicted"/>
<dbReference type="EMBL" id="AP021875">
    <property type="protein sequence ID" value="BBO73981.1"/>
    <property type="molecule type" value="Genomic_DNA"/>
</dbReference>
<dbReference type="InterPro" id="IPR050484">
    <property type="entry name" value="Transf_Hexapept/Carb_Anhydrase"/>
</dbReference>
<reference evidence="1 2" key="1">
    <citation type="submission" date="2019-11" db="EMBL/GenBank/DDBJ databases">
        <title>Comparative genomics of hydrocarbon-degrading Desulfosarcina strains.</title>
        <authorList>
            <person name="Watanabe M."/>
            <person name="Kojima H."/>
            <person name="Fukui M."/>
        </authorList>
    </citation>
    <scope>NUCLEOTIDE SEQUENCE [LARGE SCALE GENOMIC DNA]</scope>
    <source>
        <strain evidence="1 2">PP31</strain>
    </source>
</reference>
<dbReference type="KEGG" id="dwd:DSCW_13980"/>
<gene>
    <name evidence="1" type="ORF">DSCW_13980</name>
</gene>
<dbReference type="PANTHER" id="PTHR13061:SF29">
    <property type="entry name" value="GAMMA CARBONIC ANHYDRASE-LIKE 1, MITOCHONDRIAL-RELATED"/>
    <property type="match status" value="1"/>
</dbReference>
<protein>
    <submittedName>
        <fullName evidence="1">Gamma carbonic anhydrase family protein</fullName>
    </submittedName>
</protein>
<accession>A0A5K7Z364</accession>
<dbReference type="CDD" id="cd04645">
    <property type="entry name" value="LbH_gamma_CA_like"/>
    <property type="match status" value="1"/>
</dbReference>
<keyword evidence="2" id="KW-1185">Reference proteome</keyword>
<sequence length="172" mass="18139">MAHIIEYNGIVPTIGNNVFLAPTAVIIGDVTIGDGTSIWFNAVLRGDMAPIRIGVNSNVQDNCTVHTDHGKPAIIGDHVTVGHNAVIHGCTIGDGSLVGIGAIVLNDARVGEQTVVAAGAVVKEGSRFGPRQLVAGAPATVKKEMADQPMERFERSSAQYLKLSRTYLDQKI</sequence>
<evidence type="ECO:0000313" key="2">
    <source>
        <dbReference type="Proteomes" id="UP000427769"/>
    </source>
</evidence>
<dbReference type="InterPro" id="IPR011004">
    <property type="entry name" value="Trimer_LpxA-like_sf"/>
</dbReference>
<dbReference type="OrthoDB" id="9803036at2"/>